<accession>A0A7J8T219</accession>
<keyword evidence="2" id="KW-1185">Reference proteome</keyword>
<dbReference type="EMBL" id="JABFAC010000013">
    <property type="protein sequence ID" value="MBA0632080.1"/>
    <property type="molecule type" value="Genomic_DNA"/>
</dbReference>
<gene>
    <name evidence="1" type="ORF">Godav_000888</name>
</gene>
<dbReference type="AlphaFoldDB" id="A0A7J8T219"/>
<dbReference type="Proteomes" id="UP000593561">
    <property type="component" value="Unassembled WGS sequence"/>
</dbReference>
<comment type="caution">
    <text evidence="1">The sequence shown here is derived from an EMBL/GenBank/DDBJ whole genome shotgun (WGS) entry which is preliminary data.</text>
</comment>
<organism evidence="1 2">
    <name type="scientific">Gossypium davidsonii</name>
    <name type="common">Davidson's cotton</name>
    <name type="synonym">Gossypium klotzschianum subsp. davidsonii</name>
    <dbReference type="NCBI Taxonomy" id="34287"/>
    <lineage>
        <taxon>Eukaryota</taxon>
        <taxon>Viridiplantae</taxon>
        <taxon>Streptophyta</taxon>
        <taxon>Embryophyta</taxon>
        <taxon>Tracheophyta</taxon>
        <taxon>Spermatophyta</taxon>
        <taxon>Magnoliopsida</taxon>
        <taxon>eudicotyledons</taxon>
        <taxon>Gunneridae</taxon>
        <taxon>Pentapetalae</taxon>
        <taxon>rosids</taxon>
        <taxon>malvids</taxon>
        <taxon>Malvales</taxon>
        <taxon>Malvaceae</taxon>
        <taxon>Malvoideae</taxon>
        <taxon>Gossypium</taxon>
    </lineage>
</organism>
<proteinExistence type="predicted"/>
<evidence type="ECO:0000313" key="2">
    <source>
        <dbReference type="Proteomes" id="UP000593561"/>
    </source>
</evidence>
<reference evidence="1 2" key="1">
    <citation type="journal article" date="2019" name="Genome Biol. Evol.">
        <title>Insights into the evolution of the New World diploid cottons (Gossypium, subgenus Houzingenia) based on genome sequencing.</title>
        <authorList>
            <person name="Grover C.E."/>
            <person name="Arick M.A. 2nd"/>
            <person name="Thrash A."/>
            <person name="Conover J.L."/>
            <person name="Sanders W.S."/>
            <person name="Peterson D.G."/>
            <person name="Frelichowski J.E."/>
            <person name="Scheffler J.A."/>
            <person name="Scheffler B.E."/>
            <person name="Wendel J.F."/>
        </authorList>
    </citation>
    <scope>NUCLEOTIDE SEQUENCE [LARGE SCALE GENOMIC DNA]</scope>
    <source>
        <strain evidence="1">27</strain>
        <tissue evidence="1">Leaf</tissue>
    </source>
</reference>
<protein>
    <submittedName>
        <fullName evidence="1">Uncharacterized protein</fullName>
    </submittedName>
</protein>
<sequence length="43" mass="4927">MPTRELVKVDSSNVRSYYSHGSTVISGKLIRFCIRSSPKTIRR</sequence>
<evidence type="ECO:0000313" key="1">
    <source>
        <dbReference type="EMBL" id="MBA0632080.1"/>
    </source>
</evidence>
<name>A0A7J8T219_GOSDV</name>